<feature type="transmembrane region" description="Helical" evidence="1">
    <location>
        <begin position="199"/>
        <end position="221"/>
    </location>
</feature>
<dbReference type="PANTHER" id="PTHR37305">
    <property type="entry name" value="INTEGRAL MEMBRANE PROTEIN-RELATED"/>
    <property type="match status" value="1"/>
</dbReference>
<feature type="transmembrane region" description="Helical" evidence="1">
    <location>
        <begin position="127"/>
        <end position="150"/>
    </location>
</feature>
<feature type="transmembrane region" description="Helical" evidence="1">
    <location>
        <begin position="170"/>
        <end position="192"/>
    </location>
</feature>
<protein>
    <submittedName>
        <fullName evidence="2">ABC transporter permease subunit</fullName>
    </submittedName>
</protein>
<evidence type="ECO:0000313" key="2">
    <source>
        <dbReference type="EMBL" id="MBS2550323.1"/>
    </source>
</evidence>
<gene>
    <name evidence="2" type="ORF">KGQ19_25980</name>
</gene>
<organism evidence="2 3">
    <name type="scientific">Catenulispora pinistramenti</name>
    <dbReference type="NCBI Taxonomy" id="2705254"/>
    <lineage>
        <taxon>Bacteria</taxon>
        <taxon>Bacillati</taxon>
        <taxon>Actinomycetota</taxon>
        <taxon>Actinomycetes</taxon>
        <taxon>Catenulisporales</taxon>
        <taxon>Catenulisporaceae</taxon>
        <taxon>Catenulispora</taxon>
    </lineage>
</organism>
<sequence length="276" mass="29510">MTAVAQAPTPVRRAHTGKVTQGRVIKSEWIKFRTLRSSRWSLIAGVGAMIAIALLFSLAMKSHYPHMSQARQKEVDPVADPMRGVFLGQLAVGVLGVMMITGEYTTGMIRASLSAAPKRLPVLWAKALVFTVVAWTIMTATAFVCFFLAQSIFSSIHIDKSISDPGVLRAVFGEGLYLTVVGLLGVALGAIIRSTAGAIAALFGILLVLPVLGEVLNLTSWGDHVNPYLPSNAGQQVMALTTTSPDMKPWPGFFLFVGYAVVAMAAAAILLKRRDA</sequence>
<dbReference type="Proteomes" id="UP000730482">
    <property type="component" value="Unassembled WGS sequence"/>
</dbReference>
<reference evidence="2 3" key="1">
    <citation type="submission" date="2020-02" db="EMBL/GenBank/DDBJ databases">
        <title>Acidophilic actinobacteria isolated from forest soil.</title>
        <authorList>
            <person name="Golinska P."/>
        </authorList>
    </citation>
    <scope>NUCLEOTIDE SEQUENCE [LARGE SCALE GENOMIC DNA]</scope>
    <source>
        <strain evidence="2 3">NL8</strain>
    </source>
</reference>
<dbReference type="EMBL" id="JAAFYZ010000099">
    <property type="protein sequence ID" value="MBS2550323.1"/>
    <property type="molecule type" value="Genomic_DNA"/>
</dbReference>
<name>A0ABS5KWA8_9ACTN</name>
<feature type="transmembrane region" description="Helical" evidence="1">
    <location>
        <begin position="40"/>
        <end position="60"/>
    </location>
</feature>
<keyword evidence="1" id="KW-1133">Transmembrane helix</keyword>
<comment type="caution">
    <text evidence="2">The sequence shown here is derived from an EMBL/GenBank/DDBJ whole genome shotgun (WGS) entry which is preliminary data.</text>
</comment>
<keyword evidence="1" id="KW-0472">Membrane</keyword>
<proteinExistence type="predicted"/>
<dbReference type="RefSeq" id="WP_212012849.1">
    <property type="nucleotide sequence ID" value="NZ_JAAFYZ010000099.1"/>
</dbReference>
<evidence type="ECO:0000313" key="3">
    <source>
        <dbReference type="Proteomes" id="UP000730482"/>
    </source>
</evidence>
<evidence type="ECO:0000256" key="1">
    <source>
        <dbReference type="SAM" id="Phobius"/>
    </source>
</evidence>
<feature type="transmembrane region" description="Helical" evidence="1">
    <location>
        <begin position="250"/>
        <end position="271"/>
    </location>
</feature>
<dbReference type="PANTHER" id="PTHR37305:SF1">
    <property type="entry name" value="MEMBRANE PROTEIN"/>
    <property type="match status" value="1"/>
</dbReference>
<dbReference type="Pfam" id="PF12679">
    <property type="entry name" value="ABC2_membrane_2"/>
    <property type="match status" value="1"/>
</dbReference>
<keyword evidence="1" id="KW-0812">Transmembrane</keyword>
<feature type="transmembrane region" description="Helical" evidence="1">
    <location>
        <begin position="86"/>
        <end position="106"/>
    </location>
</feature>
<keyword evidence="3" id="KW-1185">Reference proteome</keyword>
<accession>A0ABS5KWA8</accession>